<dbReference type="SUPFAM" id="SSF158436">
    <property type="entry name" value="Ta0600-like"/>
    <property type="match status" value="1"/>
</dbReference>
<dbReference type="AlphaFoldDB" id="A0A7G9Z0X4"/>
<comment type="similarity">
    <text evidence="1">Belongs to the UPF0147 family.</text>
</comment>
<dbReference type="Pfam" id="PF03685">
    <property type="entry name" value="UPF0147"/>
    <property type="match status" value="1"/>
</dbReference>
<sequence length="90" mass="10391">MDGLQKEEVVKKCTEMLENMSRDVTVPRNIRKRMNKLKDNLLNGDEPLAERATSAIYELEELANNQNVTSHTRTLVWNLMSQLETVSVEE</sequence>
<evidence type="ECO:0000256" key="1">
    <source>
        <dbReference type="ARBA" id="ARBA00005958"/>
    </source>
</evidence>
<dbReference type="InterPro" id="IPR023130">
    <property type="entry name" value="Ta0600-like_sf"/>
</dbReference>
<reference evidence="2" key="1">
    <citation type="submission" date="2020-06" db="EMBL/GenBank/DDBJ databases">
        <title>Unique genomic features of the anaerobic methanotrophic archaea.</title>
        <authorList>
            <person name="Chadwick G.L."/>
            <person name="Skennerton C.T."/>
            <person name="Laso-Perez R."/>
            <person name="Leu A.O."/>
            <person name="Speth D.R."/>
            <person name="Yu H."/>
            <person name="Morgan-Lang C."/>
            <person name="Hatzenpichler R."/>
            <person name="Goudeau D."/>
            <person name="Malmstrom R."/>
            <person name="Brazelton W.J."/>
            <person name="Woyke T."/>
            <person name="Hallam S.J."/>
            <person name="Tyson G.W."/>
            <person name="Wegener G."/>
            <person name="Boetius A."/>
            <person name="Orphan V."/>
        </authorList>
    </citation>
    <scope>NUCLEOTIDE SEQUENCE</scope>
</reference>
<dbReference type="InterPro" id="IPR005354">
    <property type="entry name" value="UPF0147"/>
</dbReference>
<name>A0A7G9Z0X4_9EURY</name>
<organism evidence="2">
    <name type="scientific">Candidatus Methanophagaceae archaeon ANME-1 ERB6</name>
    <dbReference type="NCBI Taxonomy" id="2759912"/>
    <lineage>
        <taxon>Archaea</taxon>
        <taxon>Methanobacteriati</taxon>
        <taxon>Methanobacteriota</taxon>
        <taxon>Stenosarchaea group</taxon>
        <taxon>Methanomicrobia</taxon>
        <taxon>Candidatus Methanophagales</taxon>
        <taxon>Candidatus Methanophagaceae</taxon>
    </lineage>
</organism>
<dbReference type="Gene3D" id="1.20.1440.50">
    <property type="entry name" value="Ta0600-like"/>
    <property type="match status" value="1"/>
</dbReference>
<proteinExistence type="inferred from homology"/>
<dbReference type="EMBL" id="MT631555">
    <property type="protein sequence ID" value="QNO53908.1"/>
    <property type="molecule type" value="Genomic_DNA"/>
</dbReference>
<accession>A0A7G9Z0X4</accession>
<evidence type="ECO:0000313" key="2">
    <source>
        <dbReference type="EMBL" id="QNO53908.1"/>
    </source>
</evidence>
<gene>
    <name evidence="2" type="ORF">NNHBGCAA_00008</name>
</gene>
<protein>
    <submittedName>
        <fullName evidence="2">Uncharacterized protein</fullName>
    </submittedName>
</protein>